<dbReference type="Gene3D" id="3.40.50.1010">
    <property type="entry name" value="5'-nuclease"/>
    <property type="match status" value="1"/>
</dbReference>
<evidence type="ECO:0000313" key="7">
    <source>
        <dbReference type="EMBL" id="MDP9839098.1"/>
    </source>
</evidence>
<feature type="domain" description="PIN" evidence="6">
    <location>
        <begin position="1"/>
        <end position="126"/>
    </location>
</feature>
<evidence type="ECO:0000256" key="1">
    <source>
        <dbReference type="ARBA" id="ARBA00022649"/>
    </source>
</evidence>
<dbReference type="InterPro" id="IPR022907">
    <property type="entry name" value="VapC_family"/>
</dbReference>
<feature type="binding site" evidence="5">
    <location>
        <position position="4"/>
    </location>
    <ligand>
        <name>Mg(2+)</name>
        <dbReference type="ChEBI" id="CHEBI:18420"/>
    </ligand>
</feature>
<keyword evidence="2 5" id="KW-0540">Nuclease</keyword>
<evidence type="ECO:0000256" key="5">
    <source>
        <dbReference type="HAMAP-Rule" id="MF_00265"/>
    </source>
</evidence>
<proteinExistence type="inferred from homology"/>
<dbReference type="EC" id="3.1.-.-" evidence="5"/>
<protein>
    <recommendedName>
        <fullName evidence="5">Ribonuclease VapC</fullName>
        <shortName evidence="5">RNase VapC</shortName>
        <ecNumber evidence="5">3.1.-.-</ecNumber>
    </recommendedName>
    <alternativeName>
        <fullName evidence="5">Toxin VapC</fullName>
    </alternativeName>
</protein>
<accession>A0ABT9PX99</accession>
<dbReference type="EMBL" id="JAUSRF010000013">
    <property type="protein sequence ID" value="MDP9839098.1"/>
    <property type="molecule type" value="Genomic_DNA"/>
</dbReference>
<comment type="caution">
    <text evidence="7">The sequence shown here is derived from an EMBL/GenBank/DDBJ whole genome shotgun (WGS) entry which is preliminary data.</text>
</comment>
<comment type="similarity">
    <text evidence="5">Belongs to the PINc/VapC protein family.</text>
</comment>
<comment type="function">
    <text evidence="5">Toxic component of a toxin-antitoxin (TA) system. An RNase.</text>
</comment>
<evidence type="ECO:0000256" key="4">
    <source>
        <dbReference type="ARBA" id="ARBA00022801"/>
    </source>
</evidence>
<keyword evidence="4 5" id="KW-0378">Hydrolase</keyword>
<dbReference type="InterPro" id="IPR029060">
    <property type="entry name" value="PIN-like_dom_sf"/>
</dbReference>
<dbReference type="InterPro" id="IPR002716">
    <property type="entry name" value="PIN_dom"/>
</dbReference>
<keyword evidence="1 5" id="KW-1277">Toxin-antitoxin system</keyword>
<sequence length="132" mass="14164">MFIDTSAIIEALIAGPLAENLVDRLKNTATHRSTLPTVIYEATVVLANKRNVAIAEAEEVVRDFLNDFNVAVISITDKTASLAIDAFARYGKGRHPAKLNFGDCFSYAGAKSSDLPLLYVGNDFSLTDLGAA</sequence>
<dbReference type="RefSeq" id="WP_306837571.1">
    <property type="nucleotide sequence ID" value="NZ_JAUSRF010000013.1"/>
</dbReference>
<dbReference type="Proteomes" id="UP001241472">
    <property type="component" value="Unassembled WGS sequence"/>
</dbReference>
<evidence type="ECO:0000259" key="6">
    <source>
        <dbReference type="Pfam" id="PF01850"/>
    </source>
</evidence>
<reference evidence="7 8" key="1">
    <citation type="submission" date="2023-07" db="EMBL/GenBank/DDBJ databases">
        <title>Sorghum-associated microbial communities from plants grown in Nebraska, USA.</title>
        <authorList>
            <person name="Schachtman D."/>
        </authorList>
    </citation>
    <scope>NUCLEOTIDE SEQUENCE [LARGE SCALE GENOMIC DNA]</scope>
    <source>
        <strain evidence="7 8">DS1307</strain>
    </source>
</reference>
<organism evidence="7 8">
    <name type="scientific">Neorhizobium huautlense</name>
    <dbReference type="NCBI Taxonomy" id="67774"/>
    <lineage>
        <taxon>Bacteria</taxon>
        <taxon>Pseudomonadati</taxon>
        <taxon>Pseudomonadota</taxon>
        <taxon>Alphaproteobacteria</taxon>
        <taxon>Hyphomicrobiales</taxon>
        <taxon>Rhizobiaceae</taxon>
        <taxon>Rhizobium/Agrobacterium group</taxon>
        <taxon>Neorhizobium</taxon>
    </lineage>
</organism>
<evidence type="ECO:0000256" key="3">
    <source>
        <dbReference type="ARBA" id="ARBA00022723"/>
    </source>
</evidence>
<dbReference type="Pfam" id="PF01850">
    <property type="entry name" value="PIN"/>
    <property type="match status" value="1"/>
</dbReference>
<keyword evidence="8" id="KW-1185">Reference proteome</keyword>
<dbReference type="GO" id="GO:0016787">
    <property type="term" value="F:hydrolase activity"/>
    <property type="evidence" value="ECO:0007669"/>
    <property type="project" value="UniProtKB-KW"/>
</dbReference>
<keyword evidence="5" id="KW-0800">Toxin</keyword>
<dbReference type="HAMAP" id="MF_00265">
    <property type="entry name" value="VapC_Nob1"/>
    <property type="match status" value="1"/>
</dbReference>
<evidence type="ECO:0000256" key="2">
    <source>
        <dbReference type="ARBA" id="ARBA00022722"/>
    </source>
</evidence>
<keyword evidence="5" id="KW-0460">Magnesium</keyword>
<gene>
    <name evidence="5" type="primary">vapC</name>
    <name evidence="7" type="ORF">J2T09_003873</name>
</gene>
<dbReference type="CDD" id="cd09871">
    <property type="entry name" value="PIN_MtVapC28-VapC30-like"/>
    <property type="match status" value="1"/>
</dbReference>
<keyword evidence="3 5" id="KW-0479">Metal-binding</keyword>
<feature type="binding site" evidence="5">
    <location>
        <position position="103"/>
    </location>
    <ligand>
        <name>Mg(2+)</name>
        <dbReference type="ChEBI" id="CHEBI:18420"/>
    </ligand>
</feature>
<dbReference type="SUPFAM" id="SSF88723">
    <property type="entry name" value="PIN domain-like"/>
    <property type="match status" value="1"/>
</dbReference>
<evidence type="ECO:0000313" key="8">
    <source>
        <dbReference type="Proteomes" id="UP001241472"/>
    </source>
</evidence>
<comment type="cofactor">
    <cofactor evidence="5">
        <name>Mg(2+)</name>
        <dbReference type="ChEBI" id="CHEBI:18420"/>
    </cofactor>
</comment>
<name>A0ABT9PX99_9HYPH</name>